<feature type="binding site" evidence="10">
    <location>
        <position position="368"/>
    </location>
    <ligand>
        <name>substrate</name>
    </ligand>
</feature>
<comment type="catalytic activity">
    <reaction evidence="10">
        <text>5-amino-1-(5-phospho-beta-D-ribosyl)imidazole + S-adenosyl-L-methionine = 4-amino-2-methyl-5-(phosphooxymethyl)pyrimidine + CO + 5'-deoxyadenosine + formate + L-methionine + 3 H(+)</text>
        <dbReference type="Rhea" id="RHEA:24840"/>
        <dbReference type="ChEBI" id="CHEBI:15378"/>
        <dbReference type="ChEBI" id="CHEBI:15740"/>
        <dbReference type="ChEBI" id="CHEBI:17245"/>
        <dbReference type="ChEBI" id="CHEBI:17319"/>
        <dbReference type="ChEBI" id="CHEBI:57844"/>
        <dbReference type="ChEBI" id="CHEBI:58354"/>
        <dbReference type="ChEBI" id="CHEBI:59789"/>
        <dbReference type="ChEBI" id="CHEBI:137981"/>
        <dbReference type="EC" id="4.1.99.17"/>
    </reaction>
</comment>
<dbReference type="GO" id="GO:0005829">
    <property type="term" value="C:cytosol"/>
    <property type="evidence" value="ECO:0007669"/>
    <property type="project" value="TreeGrafter"/>
</dbReference>
<dbReference type="Proteomes" id="UP000183413">
    <property type="component" value="Unassembled WGS sequence"/>
</dbReference>
<keyword evidence="2 10" id="KW-0004">4Fe-4S</keyword>
<dbReference type="eggNOG" id="COG0422">
    <property type="taxonomic scope" value="Bacteria"/>
</dbReference>
<feature type="binding site" evidence="10">
    <location>
        <position position="174"/>
    </location>
    <ligand>
        <name>substrate</name>
    </ligand>
</feature>
<feature type="binding site" evidence="10">
    <location>
        <position position="372"/>
    </location>
    <ligand>
        <name>Zn(2+)</name>
        <dbReference type="ChEBI" id="CHEBI:29105"/>
    </ligand>
</feature>
<feature type="binding site" evidence="10">
    <location>
        <position position="203"/>
    </location>
    <ligand>
        <name>substrate</name>
    </ligand>
</feature>
<keyword evidence="5 10" id="KW-0862">Zinc</keyword>
<feature type="domain" description="ThiC-associated" evidence="12">
    <location>
        <begin position="6"/>
        <end position="72"/>
    </location>
</feature>
<dbReference type="NCBIfam" id="NF006763">
    <property type="entry name" value="PRK09284.1"/>
    <property type="match status" value="1"/>
</dbReference>
<feature type="binding site" evidence="10">
    <location>
        <position position="395"/>
    </location>
    <ligand>
        <name>substrate</name>
    </ligand>
</feature>
<feature type="binding site" evidence="10">
    <location>
        <position position="516"/>
    </location>
    <ligand>
        <name>[4Fe-4S] cluster</name>
        <dbReference type="ChEBI" id="CHEBI:49883"/>
        <note>4Fe-4S-S-AdoMet</note>
    </ligand>
</feature>
<comment type="similarity">
    <text evidence="10">Belongs to the ThiC family.</text>
</comment>
<keyword evidence="8 10" id="KW-0411">Iron-sulfur</keyword>
<sequence>MTEPVVPAARKTYLQGSRPDIRVPMREVPLTSGDAVVLYDTSGPYTDPGQDTDVRRGLPPLREAWITERGDTAAYEGRAARPEDDGRRSAPVREGFLPRRPRRATGGAVTQRAYARRGEITPEMEFAALREGVPPEFVRDELAAGRAVLPANVNHPEIEPMVIGRNFLVKVNANIGNSAVASSIEDEVEKMTWATRWGADTIMDLSTGKDIHTTREWILRNSPVPVGTVPLYQAVEKVGGDPAELTYDVFRDTVIEQAEQGVDYMTVHAGVLLPYVPLTARRKTGIVSRGGSIMAAWCLAHHEENFLYTHFRELCEIFAAYDITWSLGDGLRPGSIADANDEAQFAELRTQGGLTRIAAEYGNQVMNEGPGHVPMHKIKENVDLQQEWCDGAPFYTLGPLTTDIAPGYDHITSAIGAAMIGWHGTAMLCYVTPKEHLGLPDRDDVKAGVIAYKIAAHAADLAKGHPGAQAWDDALSDARFDFRWEDQFNLSLDPDTARAFHDATLPAAPAKTAHFCSMCGPHFCSMKITRDVRRYAGERGLAEDEALTAGMREKAEEFRAGGGRVYLPISPGGS</sequence>
<dbReference type="RefSeq" id="WP_075021809.1">
    <property type="nucleotide sequence ID" value="NZ_FOVH01000006.1"/>
</dbReference>
<dbReference type="GO" id="GO:0070284">
    <property type="term" value="F:phosphomethylpyrimidine synthase activity"/>
    <property type="evidence" value="ECO:0007669"/>
    <property type="project" value="UniProtKB-EC"/>
</dbReference>
<dbReference type="SFLD" id="SFLDS00113">
    <property type="entry name" value="Radical_SAM_Phosphomethylpyrim"/>
    <property type="match status" value="1"/>
</dbReference>
<proteinExistence type="inferred from homology"/>
<dbReference type="EC" id="4.1.99.17" evidence="10"/>
<evidence type="ECO:0000256" key="11">
    <source>
        <dbReference type="SAM" id="MobiDB-lite"/>
    </source>
</evidence>
<dbReference type="PANTHER" id="PTHR30557">
    <property type="entry name" value="THIAMINE BIOSYNTHESIS PROTEIN THIC"/>
    <property type="match status" value="1"/>
</dbReference>
<dbReference type="AlphaFoldDB" id="A0A1I5HPA0"/>
<dbReference type="SFLD" id="SFLDG01114">
    <property type="entry name" value="phosphomethylpyrimidine_syntha"/>
    <property type="match status" value="1"/>
</dbReference>
<dbReference type="Gene3D" id="6.10.250.620">
    <property type="match status" value="1"/>
</dbReference>
<evidence type="ECO:0000256" key="4">
    <source>
        <dbReference type="ARBA" id="ARBA00022723"/>
    </source>
</evidence>
<dbReference type="UniPathway" id="UPA00060"/>
<feature type="binding site" evidence="10">
    <location>
        <position position="232"/>
    </location>
    <ligand>
        <name>substrate</name>
    </ligand>
</feature>
<feature type="region of interest" description="Disordered" evidence="11">
    <location>
        <begin position="70"/>
        <end position="112"/>
    </location>
</feature>
<evidence type="ECO:0000256" key="1">
    <source>
        <dbReference type="ARBA" id="ARBA00003175"/>
    </source>
</evidence>
<dbReference type="GO" id="GO:0009228">
    <property type="term" value="P:thiamine biosynthetic process"/>
    <property type="evidence" value="ECO:0007669"/>
    <property type="project" value="UniProtKB-UniRule"/>
</dbReference>
<evidence type="ECO:0000256" key="8">
    <source>
        <dbReference type="ARBA" id="ARBA00023014"/>
    </source>
</evidence>
<organism evidence="13 14">
    <name type="scientific">Actinomadura madurae</name>
    <dbReference type="NCBI Taxonomy" id="1993"/>
    <lineage>
        <taxon>Bacteria</taxon>
        <taxon>Bacillati</taxon>
        <taxon>Actinomycetota</taxon>
        <taxon>Actinomycetes</taxon>
        <taxon>Streptosporangiales</taxon>
        <taxon>Thermomonosporaceae</taxon>
        <taxon>Actinomadura</taxon>
    </lineage>
</organism>
<dbReference type="NCBIfam" id="TIGR00190">
    <property type="entry name" value="thiC"/>
    <property type="match status" value="1"/>
</dbReference>
<name>A0A1I5HPA0_9ACTN</name>
<dbReference type="GO" id="GO:0051539">
    <property type="term" value="F:4 iron, 4 sulfur cluster binding"/>
    <property type="evidence" value="ECO:0007669"/>
    <property type="project" value="UniProtKB-KW"/>
</dbReference>
<evidence type="ECO:0000313" key="14">
    <source>
        <dbReference type="Proteomes" id="UP000183413"/>
    </source>
</evidence>
<evidence type="ECO:0000313" key="13">
    <source>
        <dbReference type="EMBL" id="SFO49820.1"/>
    </source>
</evidence>
<evidence type="ECO:0000259" key="12">
    <source>
        <dbReference type="Pfam" id="PF13667"/>
    </source>
</evidence>
<dbReference type="InterPro" id="IPR002817">
    <property type="entry name" value="ThiC/BzaA/B"/>
</dbReference>
<feature type="binding site" evidence="10">
    <location>
        <begin position="329"/>
        <end position="332"/>
    </location>
    <ligand>
        <name>substrate</name>
    </ligand>
</feature>
<evidence type="ECO:0000256" key="3">
    <source>
        <dbReference type="ARBA" id="ARBA00022691"/>
    </source>
</evidence>
<feature type="binding site" evidence="10">
    <location>
        <position position="524"/>
    </location>
    <ligand>
        <name>[4Fe-4S] cluster</name>
        <dbReference type="ChEBI" id="CHEBI:49883"/>
        <note>4Fe-4S-S-AdoMet</note>
    </ligand>
</feature>
<evidence type="ECO:0000256" key="5">
    <source>
        <dbReference type="ARBA" id="ARBA00022833"/>
    </source>
</evidence>
<evidence type="ECO:0000256" key="6">
    <source>
        <dbReference type="ARBA" id="ARBA00022977"/>
    </source>
</evidence>
<dbReference type="InterPro" id="IPR025747">
    <property type="entry name" value="ThiC-associated_dom"/>
</dbReference>
<dbReference type="FunFam" id="3.20.20.540:FF:000001">
    <property type="entry name" value="Phosphomethylpyrimidine synthase"/>
    <property type="match status" value="1"/>
</dbReference>
<keyword evidence="3 10" id="KW-0949">S-adenosyl-L-methionine</keyword>
<dbReference type="Gene3D" id="3.20.20.540">
    <property type="entry name" value="Radical SAM ThiC family, central domain"/>
    <property type="match status" value="1"/>
</dbReference>
<dbReference type="HAMAP" id="MF_00089">
    <property type="entry name" value="ThiC"/>
    <property type="match status" value="1"/>
</dbReference>
<keyword evidence="14" id="KW-1185">Reference proteome</keyword>
<comment type="pathway">
    <text evidence="10">Cofactor biosynthesis; thiamine diphosphate biosynthesis.</text>
</comment>
<dbReference type="SFLD" id="SFLDF00407">
    <property type="entry name" value="phosphomethylpyrimidine_syntha"/>
    <property type="match status" value="1"/>
</dbReference>
<feature type="binding site" evidence="10">
    <location>
        <begin position="288"/>
        <end position="290"/>
    </location>
    <ligand>
        <name>substrate</name>
    </ligand>
</feature>
<evidence type="ECO:0000256" key="2">
    <source>
        <dbReference type="ARBA" id="ARBA00022485"/>
    </source>
</evidence>
<comment type="function">
    <text evidence="1 10">Catalyzes the synthesis of the hydroxymethylpyrimidine phosphate (HMP-P) moiety of thiamine from aminoimidazole ribotide (AIR) in a radical S-adenosyl-L-methionine (SAM)-dependent reaction.</text>
</comment>
<feature type="binding site" evidence="10">
    <location>
        <position position="268"/>
    </location>
    <ligand>
        <name>substrate</name>
    </ligand>
</feature>
<dbReference type="PANTHER" id="PTHR30557:SF1">
    <property type="entry name" value="PHOSPHOMETHYLPYRIMIDINE SYNTHASE, CHLOROPLASTIC"/>
    <property type="match status" value="1"/>
</dbReference>
<dbReference type="GO" id="GO:0008270">
    <property type="term" value="F:zinc ion binding"/>
    <property type="evidence" value="ECO:0007669"/>
    <property type="project" value="UniProtKB-UniRule"/>
</dbReference>
<evidence type="ECO:0000256" key="10">
    <source>
        <dbReference type="HAMAP-Rule" id="MF_00089"/>
    </source>
</evidence>
<protein>
    <recommendedName>
        <fullName evidence="10">Phosphomethylpyrimidine synthase</fullName>
        <ecNumber evidence="10">4.1.99.17</ecNumber>
    </recommendedName>
    <alternativeName>
        <fullName evidence="10">Hydroxymethylpyrimidine phosphate synthase</fullName>
        <shortName evidence="10">HMP-P synthase</shortName>
        <shortName evidence="10">HMP-phosphate synthase</shortName>
        <shortName evidence="10">HMPP synthase</shortName>
    </alternativeName>
    <alternativeName>
        <fullName evidence="10">Thiamine biosynthesis protein ThiC</fullName>
    </alternativeName>
</protein>
<dbReference type="InterPro" id="IPR038521">
    <property type="entry name" value="ThiC/Bza_core_dom"/>
</dbReference>
<dbReference type="Pfam" id="PF13667">
    <property type="entry name" value="ThiC-associated"/>
    <property type="match status" value="1"/>
</dbReference>
<evidence type="ECO:0000256" key="7">
    <source>
        <dbReference type="ARBA" id="ARBA00023004"/>
    </source>
</evidence>
<keyword evidence="6 10" id="KW-0784">Thiamine biosynthesis</keyword>
<dbReference type="InterPro" id="IPR037509">
    <property type="entry name" value="ThiC"/>
</dbReference>
<feature type="compositionally biased region" description="Basic and acidic residues" evidence="11">
    <location>
        <begin position="78"/>
        <end position="88"/>
    </location>
</feature>
<dbReference type="NCBIfam" id="NF009895">
    <property type="entry name" value="PRK13352.1"/>
    <property type="match status" value="1"/>
</dbReference>
<dbReference type="EMBL" id="FOVH01000006">
    <property type="protein sequence ID" value="SFO49820.1"/>
    <property type="molecule type" value="Genomic_DNA"/>
</dbReference>
<accession>A0A1I5HPA0</accession>
<keyword evidence="4 10" id="KW-0479">Metal-binding</keyword>
<feature type="binding site" evidence="10">
    <location>
        <position position="436"/>
    </location>
    <ligand>
        <name>Zn(2+)</name>
        <dbReference type="ChEBI" id="CHEBI:29105"/>
    </ligand>
</feature>
<feature type="binding site" evidence="10">
    <location>
        <position position="519"/>
    </location>
    <ligand>
        <name>[4Fe-4S] cluster</name>
        <dbReference type="ChEBI" id="CHEBI:49883"/>
        <note>4Fe-4S-S-AdoMet</note>
    </ligand>
</feature>
<keyword evidence="7 10" id="KW-0408">Iron</keyword>
<evidence type="ECO:0000256" key="9">
    <source>
        <dbReference type="ARBA" id="ARBA00023239"/>
    </source>
</evidence>
<reference evidence="13 14" key="1">
    <citation type="submission" date="2016-10" db="EMBL/GenBank/DDBJ databases">
        <authorList>
            <person name="de Groot N.N."/>
        </authorList>
    </citation>
    <scope>NUCLEOTIDE SEQUENCE [LARGE SCALE GENOMIC DNA]</scope>
    <source>
        <strain evidence="13 14">DSM 43067</strain>
    </source>
</reference>
<comment type="cofactor">
    <cofactor evidence="10">
        <name>[4Fe-4S] cluster</name>
        <dbReference type="ChEBI" id="CHEBI:49883"/>
    </cofactor>
    <text evidence="10">Binds 1 [4Fe-4S] cluster per subunit. The cluster is coordinated with 3 cysteines and an exchangeable S-adenosyl-L-methionine.</text>
</comment>
<dbReference type="GO" id="GO:0009229">
    <property type="term" value="P:thiamine diphosphate biosynthetic process"/>
    <property type="evidence" value="ECO:0007669"/>
    <property type="project" value="UniProtKB-UniRule"/>
</dbReference>
<dbReference type="STRING" id="1993.SAMN04489713_106345"/>
<gene>
    <name evidence="10" type="primary">thiC</name>
    <name evidence="13" type="ORF">SAMN04489713_106345</name>
</gene>
<dbReference type="FunCoup" id="A0A1I5HPA0">
    <property type="interactions" value="245"/>
</dbReference>
<dbReference type="InParanoid" id="A0A1I5HPA0"/>
<dbReference type="Pfam" id="PF01964">
    <property type="entry name" value="ThiC_Rad_SAM"/>
    <property type="match status" value="1"/>
</dbReference>
<keyword evidence="9 10" id="KW-0456">Lyase</keyword>